<name>A0A6V7PN65_ANACO</name>
<evidence type="ECO:0000256" key="3">
    <source>
        <dbReference type="ARBA" id="ARBA00022737"/>
    </source>
</evidence>
<keyword evidence="6" id="KW-0287">Flowering</keyword>
<dbReference type="Gene3D" id="1.10.10.60">
    <property type="entry name" value="Homeodomain-like"/>
    <property type="match status" value="2"/>
</dbReference>
<evidence type="ECO:0000256" key="5">
    <source>
        <dbReference type="ARBA" id="ARBA00023015"/>
    </source>
</evidence>
<dbReference type="InterPro" id="IPR001005">
    <property type="entry name" value="SANT/Myb"/>
</dbReference>
<accession>A0A6V7PN65</accession>
<gene>
    <name evidence="16" type="ORF">CB5_LOCUS15299</name>
</gene>
<dbReference type="FunFam" id="1.10.10.60:FF:000119">
    <property type="entry name" value="Transcription factor GAMYB"/>
    <property type="match status" value="1"/>
</dbReference>
<evidence type="ECO:0000259" key="14">
    <source>
        <dbReference type="PROSITE" id="PS50090"/>
    </source>
</evidence>
<evidence type="ECO:0000256" key="10">
    <source>
        <dbReference type="ARBA" id="ARBA00023242"/>
    </source>
</evidence>
<dbReference type="GO" id="GO:0009908">
    <property type="term" value="P:flower development"/>
    <property type="evidence" value="ECO:0007669"/>
    <property type="project" value="UniProtKB-KW"/>
</dbReference>
<feature type="domain" description="HTH myb-type" evidence="15">
    <location>
        <begin position="68"/>
        <end position="122"/>
    </location>
</feature>
<keyword evidence="4" id="KW-0221">Differentiation</keyword>
<dbReference type="GO" id="GO:0005634">
    <property type="term" value="C:nucleus"/>
    <property type="evidence" value="ECO:0007669"/>
    <property type="project" value="UniProtKB-SubCell"/>
</dbReference>
<dbReference type="InterPro" id="IPR009057">
    <property type="entry name" value="Homeodomain-like_sf"/>
</dbReference>
<dbReference type="PROSITE" id="PS51294">
    <property type="entry name" value="HTH_MYB"/>
    <property type="match status" value="2"/>
</dbReference>
<feature type="domain" description="HTH myb-type" evidence="15">
    <location>
        <begin position="15"/>
        <end position="67"/>
    </location>
</feature>
<protein>
    <recommendedName>
        <fullName evidence="11">Transcription factor GAMYB</fullName>
    </recommendedName>
    <alternativeName>
        <fullName evidence="12">OsGAMyb</fullName>
    </alternativeName>
</protein>
<keyword evidence="2" id="KW-0217">Developmental protein</keyword>
<evidence type="ECO:0000256" key="1">
    <source>
        <dbReference type="ARBA" id="ARBA00004123"/>
    </source>
</evidence>
<dbReference type="SUPFAM" id="SSF46689">
    <property type="entry name" value="Homeodomain-like"/>
    <property type="match status" value="1"/>
</dbReference>
<keyword evidence="7" id="KW-0238">DNA-binding</keyword>
<evidence type="ECO:0000256" key="2">
    <source>
        <dbReference type="ARBA" id="ARBA00022473"/>
    </source>
</evidence>
<sequence length="441" mass="47413">MRQSESKVVAAAAEEEGMKKGPWTAAEDAILVDYVRKHGEGNWNAVQRNSGLARCGKSCRLRWANHLRPNLKKGPFRPDEERLILRLHALLGNKWARISSHLPGRTDNEIKNYWNTRLKRRQRAGLPVYPPDIKRDDRLPRHSVPHSAAAPPPSPPPLQPLHTEFIFDPAVAAAATPGYPLSPANSITAATAANAAAAIPMLAQHNPHFASHLPELQLLHFGASSPSSAVFAELPSNQLLFPEPLHLHDYGGGGGGGGGGCFFDALLMQEDVRVGGGGDESFLLGRTGSLPELVPEEQDSEWLHVNGGGGGGGGGGGSKRITSPEAITTIQQQYLNGIRTDCLNETKQKREAESCGDEISCLFEAMPTATMTATFAEWFSTDGCGGSGEASNGPSSVITTDDGTEQLGMQHFASSSSPPLQQRRRRRRHRAENGAMAHAFE</sequence>
<keyword evidence="9" id="KW-0804">Transcription</keyword>
<dbReference type="EMBL" id="LR862149">
    <property type="protein sequence ID" value="CAD1832088.1"/>
    <property type="molecule type" value="Genomic_DNA"/>
</dbReference>
<organism evidence="16">
    <name type="scientific">Ananas comosus var. bracteatus</name>
    <name type="common">red pineapple</name>
    <dbReference type="NCBI Taxonomy" id="296719"/>
    <lineage>
        <taxon>Eukaryota</taxon>
        <taxon>Viridiplantae</taxon>
        <taxon>Streptophyta</taxon>
        <taxon>Embryophyta</taxon>
        <taxon>Tracheophyta</taxon>
        <taxon>Spermatophyta</taxon>
        <taxon>Magnoliopsida</taxon>
        <taxon>Liliopsida</taxon>
        <taxon>Poales</taxon>
        <taxon>Bromeliaceae</taxon>
        <taxon>Bromelioideae</taxon>
        <taxon>Ananas</taxon>
    </lineage>
</organism>
<dbReference type="CDD" id="cd00167">
    <property type="entry name" value="SANT"/>
    <property type="match status" value="2"/>
</dbReference>
<feature type="region of interest" description="Disordered" evidence="13">
    <location>
        <begin position="409"/>
        <end position="441"/>
    </location>
</feature>
<evidence type="ECO:0000313" key="16">
    <source>
        <dbReference type="EMBL" id="CAD1832088.1"/>
    </source>
</evidence>
<evidence type="ECO:0000256" key="13">
    <source>
        <dbReference type="SAM" id="MobiDB-lite"/>
    </source>
</evidence>
<reference evidence="16" key="1">
    <citation type="submission" date="2020-07" db="EMBL/GenBank/DDBJ databases">
        <authorList>
            <person name="Lin J."/>
        </authorList>
    </citation>
    <scope>NUCLEOTIDE SEQUENCE</scope>
</reference>
<evidence type="ECO:0000256" key="9">
    <source>
        <dbReference type="ARBA" id="ARBA00023163"/>
    </source>
</evidence>
<dbReference type="GO" id="GO:0030154">
    <property type="term" value="P:cell differentiation"/>
    <property type="evidence" value="ECO:0007669"/>
    <property type="project" value="UniProtKB-KW"/>
</dbReference>
<dbReference type="AlphaFoldDB" id="A0A6V7PN65"/>
<feature type="region of interest" description="Disordered" evidence="13">
    <location>
        <begin position="127"/>
        <end position="160"/>
    </location>
</feature>
<feature type="domain" description="Myb-like" evidence="14">
    <location>
        <begin position="15"/>
        <end position="67"/>
    </location>
</feature>
<dbReference type="Pfam" id="PF00249">
    <property type="entry name" value="Myb_DNA-binding"/>
    <property type="match status" value="2"/>
</dbReference>
<proteinExistence type="predicted"/>
<evidence type="ECO:0000256" key="11">
    <source>
        <dbReference type="ARBA" id="ARBA00071221"/>
    </source>
</evidence>
<dbReference type="FunFam" id="1.10.10.60:FF:000001">
    <property type="entry name" value="MYB-related transcription factor"/>
    <property type="match status" value="1"/>
</dbReference>
<dbReference type="PANTHER" id="PTHR47995">
    <property type="entry name" value="TRANSCRIPTION FACTOR MYB33-RELATED"/>
    <property type="match status" value="1"/>
</dbReference>
<dbReference type="PROSITE" id="PS50090">
    <property type="entry name" value="MYB_LIKE"/>
    <property type="match status" value="2"/>
</dbReference>
<feature type="region of interest" description="Disordered" evidence="13">
    <location>
        <begin position="303"/>
        <end position="322"/>
    </location>
</feature>
<keyword evidence="5" id="KW-0805">Transcription regulation</keyword>
<dbReference type="PANTHER" id="PTHR47995:SF21">
    <property type="entry name" value="OS06G0679400 PROTEIN"/>
    <property type="match status" value="1"/>
</dbReference>
<comment type="subcellular location">
    <subcellularLocation>
        <location evidence="1">Nucleus</location>
    </subcellularLocation>
</comment>
<feature type="compositionally biased region" description="Pro residues" evidence="13">
    <location>
        <begin position="150"/>
        <end position="159"/>
    </location>
</feature>
<evidence type="ECO:0000256" key="7">
    <source>
        <dbReference type="ARBA" id="ARBA00023125"/>
    </source>
</evidence>
<feature type="compositionally biased region" description="Gly residues" evidence="13">
    <location>
        <begin position="306"/>
        <end position="318"/>
    </location>
</feature>
<keyword evidence="10" id="KW-0539">Nucleus</keyword>
<dbReference type="SMART" id="SM00717">
    <property type="entry name" value="SANT"/>
    <property type="match status" value="2"/>
</dbReference>
<dbReference type="InterPro" id="IPR017930">
    <property type="entry name" value="Myb_dom"/>
</dbReference>
<feature type="domain" description="Myb-like" evidence="14">
    <location>
        <begin position="68"/>
        <end position="118"/>
    </location>
</feature>
<evidence type="ECO:0000256" key="4">
    <source>
        <dbReference type="ARBA" id="ARBA00022782"/>
    </source>
</evidence>
<keyword evidence="3" id="KW-0677">Repeat</keyword>
<keyword evidence="8" id="KW-0010">Activator</keyword>
<evidence type="ECO:0000256" key="8">
    <source>
        <dbReference type="ARBA" id="ARBA00023159"/>
    </source>
</evidence>
<evidence type="ECO:0000259" key="15">
    <source>
        <dbReference type="PROSITE" id="PS51294"/>
    </source>
</evidence>
<evidence type="ECO:0000256" key="12">
    <source>
        <dbReference type="ARBA" id="ARBA00078675"/>
    </source>
</evidence>
<dbReference type="GO" id="GO:0009555">
    <property type="term" value="P:pollen development"/>
    <property type="evidence" value="ECO:0007669"/>
    <property type="project" value="UniProtKB-ARBA"/>
</dbReference>
<dbReference type="GO" id="GO:0003677">
    <property type="term" value="F:DNA binding"/>
    <property type="evidence" value="ECO:0007669"/>
    <property type="project" value="UniProtKB-KW"/>
</dbReference>
<evidence type="ECO:0000256" key="6">
    <source>
        <dbReference type="ARBA" id="ARBA00023089"/>
    </source>
</evidence>